<name>A0A1H4U804_TSUTY</name>
<gene>
    <name evidence="1" type="ORF">SAMN04489793_2811</name>
</gene>
<dbReference type="Proteomes" id="UP000182241">
    <property type="component" value="Unassembled WGS sequence"/>
</dbReference>
<keyword evidence="2" id="KW-1185">Reference proteome</keyword>
<dbReference type="AlphaFoldDB" id="A0A1H4U804"/>
<evidence type="ECO:0000313" key="1">
    <source>
        <dbReference type="EMBL" id="SEC64912.1"/>
    </source>
</evidence>
<reference evidence="2" key="1">
    <citation type="submission" date="2016-10" db="EMBL/GenBank/DDBJ databases">
        <authorList>
            <person name="Varghese N."/>
            <person name="Submissions S."/>
        </authorList>
    </citation>
    <scope>NUCLEOTIDE SEQUENCE [LARGE SCALE GENOMIC DNA]</scope>
    <source>
        <strain evidence="2">DSM 44234</strain>
    </source>
</reference>
<sequence length="71" mass="7768">MPHTFTVSLQTHAECVIEVEADSVEAAIAAAESESYQRLCNECSHELELGDDWKAVSADRDGELVWSSDGQ</sequence>
<dbReference type="STRING" id="57704.SAMN04489793_2811"/>
<organism evidence="1 2">
    <name type="scientific">Tsukamurella tyrosinosolvens</name>
    <dbReference type="NCBI Taxonomy" id="57704"/>
    <lineage>
        <taxon>Bacteria</taxon>
        <taxon>Bacillati</taxon>
        <taxon>Actinomycetota</taxon>
        <taxon>Actinomycetes</taxon>
        <taxon>Mycobacteriales</taxon>
        <taxon>Tsukamurellaceae</taxon>
        <taxon>Tsukamurella</taxon>
    </lineage>
</organism>
<accession>A0A1H4U804</accession>
<proteinExistence type="predicted"/>
<protein>
    <submittedName>
        <fullName evidence="1">Uncharacterized protein</fullName>
    </submittedName>
</protein>
<evidence type="ECO:0000313" key="2">
    <source>
        <dbReference type="Proteomes" id="UP000182241"/>
    </source>
</evidence>
<dbReference type="EMBL" id="FNSA01000003">
    <property type="protein sequence ID" value="SEC64912.1"/>
    <property type="molecule type" value="Genomic_DNA"/>
</dbReference>
<dbReference type="RefSeq" id="WP_068741782.1">
    <property type="nucleotide sequence ID" value="NZ_FNSA01000003.1"/>
</dbReference>